<accession>A0A917HEW7</accession>
<dbReference type="Proteomes" id="UP000660862">
    <property type="component" value="Unassembled WGS sequence"/>
</dbReference>
<dbReference type="GO" id="GO:0016020">
    <property type="term" value="C:membrane"/>
    <property type="evidence" value="ECO:0007669"/>
    <property type="project" value="InterPro"/>
</dbReference>
<sequence>MKVVKFLGGLGNQLFQYAFFCALQQKFPKVRADLSEYDSYGRHNGFELERIFGVQLPQLTPFERRLFSWEDRRWLQRKLRRIYGTKRAYYEEKVLFGYDGPIFEDRKHRYYWGYWQHIRYIERVADRLRAELRFPDFSSLENIRLAEVLADKNTVSVHVRRGDYINDPLLGGICDVGYYQRALAYIGAHVDHPRFIFFSDDIPWCRKNFPNPYAVFVDWNTGKDSFRDMQLMSLCKHHIIANSSFSWWGAWLNTQPDKIVVSPSRWVTIDGLELSGIILPGFRVC</sequence>
<keyword evidence="4" id="KW-1185">Reference proteome</keyword>
<dbReference type="PANTHER" id="PTHR11927:SF9">
    <property type="entry name" value="L-FUCOSYLTRANSFERASE"/>
    <property type="match status" value="1"/>
</dbReference>
<evidence type="ECO:0000256" key="2">
    <source>
        <dbReference type="ARBA" id="ARBA00022679"/>
    </source>
</evidence>
<name>A0A917HEW7_9SPHI</name>
<evidence type="ECO:0000256" key="1">
    <source>
        <dbReference type="ARBA" id="ARBA00022676"/>
    </source>
</evidence>
<dbReference type="CDD" id="cd11301">
    <property type="entry name" value="Fut1_Fut2_like"/>
    <property type="match status" value="1"/>
</dbReference>
<dbReference type="InterPro" id="IPR002516">
    <property type="entry name" value="Glyco_trans_11"/>
</dbReference>
<dbReference type="EMBL" id="BMER01000001">
    <property type="protein sequence ID" value="GGG76610.1"/>
    <property type="molecule type" value="Genomic_DNA"/>
</dbReference>
<reference evidence="3" key="2">
    <citation type="submission" date="2020-09" db="EMBL/GenBank/DDBJ databases">
        <authorList>
            <person name="Sun Q."/>
            <person name="Zhou Y."/>
        </authorList>
    </citation>
    <scope>NUCLEOTIDE SEQUENCE</scope>
    <source>
        <strain evidence="3">CGMCC 1.12195</strain>
    </source>
</reference>
<dbReference type="AlphaFoldDB" id="A0A917HEW7"/>
<keyword evidence="2" id="KW-0808">Transferase</keyword>
<keyword evidence="1" id="KW-0328">Glycosyltransferase</keyword>
<gene>
    <name evidence="3" type="ORF">GCM10007415_05540</name>
</gene>
<comment type="caution">
    <text evidence="3">The sequence shown here is derived from an EMBL/GenBank/DDBJ whole genome shotgun (WGS) entry which is preliminary data.</text>
</comment>
<reference evidence="3" key="1">
    <citation type="journal article" date="2014" name="Int. J. Syst. Evol. Microbiol.">
        <title>Complete genome sequence of Corynebacterium casei LMG S-19264T (=DSM 44701T), isolated from a smear-ripened cheese.</title>
        <authorList>
            <consortium name="US DOE Joint Genome Institute (JGI-PGF)"/>
            <person name="Walter F."/>
            <person name="Albersmeier A."/>
            <person name="Kalinowski J."/>
            <person name="Ruckert C."/>
        </authorList>
    </citation>
    <scope>NUCLEOTIDE SEQUENCE</scope>
    <source>
        <strain evidence="3">CGMCC 1.12195</strain>
    </source>
</reference>
<dbReference type="RefSeq" id="WP_188504402.1">
    <property type="nucleotide sequence ID" value="NZ_BMER01000001.1"/>
</dbReference>
<dbReference type="GO" id="GO:0008107">
    <property type="term" value="F:galactoside 2-alpha-L-fucosyltransferase activity"/>
    <property type="evidence" value="ECO:0007669"/>
    <property type="project" value="InterPro"/>
</dbReference>
<evidence type="ECO:0000313" key="3">
    <source>
        <dbReference type="EMBL" id="GGG76610.1"/>
    </source>
</evidence>
<evidence type="ECO:0000313" key="4">
    <source>
        <dbReference type="Proteomes" id="UP000660862"/>
    </source>
</evidence>
<dbReference type="Pfam" id="PF01531">
    <property type="entry name" value="Glyco_transf_11"/>
    <property type="match status" value="1"/>
</dbReference>
<dbReference type="GO" id="GO:0005975">
    <property type="term" value="P:carbohydrate metabolic process"/>
    <property type="evidence" value="ECO:0007669"/>
    <property type="project" value="InterPro"/>
</dbReference>
<dbReference type="PANTHER" id="PTHR11927">
    <property type="entry name" value="GALACTOSIDE 2-L-FUCOSYLTRANSFERASE"/>
    <property type="match status" value="1"/>
</dbReference>
<organism evidence="3 4">
    <name type="scientific">Parapedobacter pyrenivorans</name>
    <dbReference type="NCBI Taxonomy" id="1305674"/>
    <lineage>
        <taxon>Bacteria</taxon>
        <taxon>Pseudomonadati</taxon>
        <taxon>Bacteroidota</taxon>
        <taxon>Sphingobacteriia</taxon>
        <taxon>Sphingobacteriales</taxon>
        <taxon>Sphingobacteriaceae</taxon>
        <taxon>Parapedobacter</taxon>
    </lineage>
</organism>
<proteinExistence type="predicted"/>
<protein>
    <submittedName>
        <fullName evidence="3">Alpha-1,2-fucosyltransferase</fullName>
    </submittedName>
</protein>